<dbReference type="OrthoDB" id="129110at2759"/>
<comment type="caution">
    <text evidence="3">The sequence shown here is derived from an EMBL/GenBank/DDBJ whole genome shotgun (WGS) entry which is preliminary data.</text>
</comment>
<gene>
    <name evidence="3" type="ORF">Pfra01_001687700</name>
</gene>
<evidence type="ECO:0000256" key="2">
    <source>
        <dbReference type="SAM" id="Phobius"/>
    </source>
</evidence>
<proteinExistence type="predicted"/>
<keyword evidence="2" id="KW-1133">Transmembrane helix</keyword>
<evidence type="ECO:0000313" key="3">
    <source>
        <dbReference type="EMBL" id="GMF46166.1"/>
    </source>
</evidence>
<dbReference type="EMBL" id="BSXT01001936">
    <property type="protein sequence ID" value="GMF46166.1"/>
    <property type="molecule type" value="Genomic_DNA"/>
</dbReference>
<feature type="transmembrane region" description="Helical" evidence="2">
    <location>
        <begin position="6"/>
        <end position="36"/>
    </location>
</feature>
<dbReference type="AlphaFoldDB" id="A0A9W6XVV7"/>
<feature type="region of interest" description="Disordered" evidence="1">
    <location>
        <begin position="47"/>
        <end position="79"/>
    </location>
</feature>
<protein>
    <submittedName>
        <fullName evidence="3">Unnamed protein product</fullName>
    </submittedName>
</protein>
<sequence length="193" mass="21158">MVSTVSTMYVVSIVFTVDIVPIAAIVSTVSIVSFGYEPKVTLPPRAQVSKATTAEMSSSSDSDDGGKSKRKGFKNGSSGTPVRWDGADWTFYKHARLNAFEKSLLDGIATGRETEDASWDEEKKGDFKKKQAKIKILIQGSLSMRLAKQVMTKPTGTEMWRELMDIYEGKSNPAMTAQSVSLTMRATQDKSAR</sequence>
<reference evidence="3" key="1">
    <citation type="submission" date="2023-04" db="EMBL/GenBank/DDBJ databases">
        <title>Phytophthora fragariaefolia NBRC 109709.</title>
        <authorList>
            <person name="Ichikawa N."/>
            <person name="Sato H."/>
            <person name="Tonouchi N."/>
        </authorList>
    </citation>
    <scope>NUCLEOTIDE SEQUENCE</scope>
    <source>
        <strain evidence="3">NBRC 109709</strain>
    </source>
</reference>
<organism evidence="3 4">
    <name type="scientific">Phytophthora fragariaefolia</name>
    <dbReference type="NCBI Taxonomy" id="1490495"/>
    <lineage>
        <taxon>Eukaryota</taxon>
        <taxon>Sar</taxon>
        <taxon>Stramenopiles</taxon>
        <taxon>Oomycota</taxon>
        <taxon>Peronosporomycetes</taxon>
        <taxon>Peronosporales</taxon>
        <taxon>Peronosporaceae</taxon>
        <taxon>Phytophthora</taxon>
    </lineage>
</organism>
<evidence type="ECO:0000313" key="4">
    <source>
        <dbReference type="Proteomes" id="UP001165121"/>
    </source>
</evidence>
<keyword evidence="2" id="KW-0812">Transmembrane</keyword>
<accession>A0A9W6XVV7</accession>
<dbReference type="Proteomes" id="UP001165121">
    <property type="component" value="Unassembled WGS sequence"/>
</dbReference>
<evidence type="ECO:0000256" key="1">
    <source>
        <dbReference type="SAM" id="MobiDB-lite"/>
    </source>
</evidence>
<name>A0A9W6XVV7_9STRA</name>
<keyword evidence="4" id="KW-1185">Reference proteome</keyword>
<keyword evidence="2" id="KW-0472">Membrane</keyword>